<dbReference type="Gene3D" id="3.40.50.150">
    <property type="entry name" value="Vaccinia Virus protein VP39"/>
    <property type="match status" value="1"/>
</dbReference>
<proteinExistence type="predicted"/>
<keyword evidence="3" id="KW-1185">Reference proteome</keyword>
<dbReference type="EMBL" id="CP134878">
    <property type="protein sequence ID" value="WNM20257.1"/>
    <property type="molecule type" value="Genomic_DNA"/>
</dbReference>
<accession>A0AA96F2T9</accession>
<gene>
    <name evidence="2" type="ORF">RN605_13305</name>
    <name evidence="1" type="ORF">RN608_06135</name>
</gene>
<dbReference type="AlphaFoldDB" id="A0AA96F2T9"/>
<dbReference type="Proteomes" id="UP001304515">
    <property type="component" value="Chromosome"/>
</dbReference>
<evidence type="ECO:0000313" key="2">
    <source>
        <dbReference type="EMBL" id="WNM21647.1"/>
    </source>
</evidence>
<dbReference type="InterPro" id="IPR029063">
    <property type="entry name" value="SAM-dependent_MTases_sf"/>
</dbReference>
<evidence type="ECO:0000313" key="1">
    <source>
        <dbReference type="EMBL" id="WNM20257.1"/>
    </source>
</evidence>
<evidence type="ECO:0000313" key="3">
    <source>
        <dbReference type="Proteomes" id="UP001304515"/>
    </source>
</evidence>
<dbReference type="GO" id="GO:0008168">
    <property type="term" value="F:methyltransferase activity"/>
    <property type="evidence" value="ECO:0007669"/>
    <property type="project" value="UniProtKB-KW"/>
</dbReference>
<dbReference type="EC" id="2.1.-.-" evidence="2"/>
<name>A0AA96F2T9_9FLAO</name>
<dbReference type="KEGG" id="fcj:RN605_13305"/>
<dbReference type="EMBL" id="CP134890">
    <property type="protein sequence ID" value="WNM21647.1"/>
    <property type="molecule type" value="Genomic_DNA"/>
</dbReference>
<sequence>MNINKLAQKTYYKFSFVEGNQHIANEYALKCILRIIEAFNVKDVLEIGIGIGCIADTVLEYSQNIKYTATEANEFCLNAIKENVSQIKRVELYSNLAEIPEDIFFDLIIIDGTDESLGKLKRLCKNETIIFLEGGRPIQVQILRSFFLKAFYTQMISYNKNPNYGPFSSEDWCGGGQLIFPNPNFKMKFFYWKERIATYIKRKYRKKK</sequence>
<dbReference type="RefSeq" id="WP_313325547.1">
    <property type="nucleotide sequence ID" value="NZ_CP134878.1"/>
</dbReference>
<keyword evidence="2" id="KW-0808">Transferase</keyword>
<keyword evidence="2" id="KW-0489">Methyltransferase</keyword>
<accession>A0AA96EY59</accession>
<dbReference type="SUPFAM" id="SSF53335">
    <property type="entry name" value="S-adenosyl-L-methionine-dependent methyltransferases"/>
    <property type="match status" value="1"/>
</dbReference>
<organism evidence="2 3">
    <name type="scientific">Flavobacterium capsici</name>
    <dbReference type="NCBI Taxonomy" id="3075618"/>
    <lineage>
        <taxon>Bacteria</taxon>
        <taxon>Pseudomonadati</taxon>
        <taxon>Bacteroidota</taxon>
        <taxon>Flavobacteriia</taxon>
        <taxon>Flavobacteriales</taxon>
        <taxon>Flavobacteriaceae</taxon>
        <taxon>Flavobacterium</taxon>
    </lineage>
</organism>
<dbReference type="GO" id="GO:0032259">
    <property type="term" value="P:methylation"/>
    <property type="evidence" value="ECO:0007669"/>
    <property type="project" value="UniProtKB-KW"/>
</dbReference>
<reference evidence="2 3" key="1">
    <citation type="submission" date="2023-09" db="EMBL/GenBank/DDBJ databases">
        <title>Flavobacterium sp. a novel bacteria isolate from Pepper rhizosphere.</title>
        <authorList>
            <person name="Peng Y."/>
            <person name="Lee J."/>
        </authorList>
    </citation>
    <scope>NUCLEOTIDE SEQUENCE [LARGE SCALE GENOMIC DNA]</scope>
    <source>
        <strain evidence="1">PMR2A8</strain>
        <strain evidence="2 3">PMTSA4</strain>
    </source>
</reference>
<protein>
    <submittedName>
        <fullName evidence="2">Class I SAM-dependent methyltransferase</fullName>
        <ecNumber evidence="2">2.1.-.-</ecNumber>
    </submittedName>
</protein>